<name>A0AAE1KWH1_PETCI</name>
<accession>A0AAE1KWH1</accession>
<evidence type="ECO:0000256" key="1">
    <source>
        <dbReference type="SAM" id="MobiDB-lite"/>
    </source>
</evidence>
<keyword evidence="3" id="KW-1185">Reference proteome</keyword>
<evidence type="ECO:0000313" key="2">
    <source>
        <dbReference type="EMBL" id="KAK3886417.1"/>
    </source>
</evidence>
<feature type="region of interest" description="Disordered" evidence="1">
    <location>
        <begin position="50"/>
        <end position="83"/>
    </location>
</feature>
<proteinExistence type="predicted"/>
<dbReference type="AlphaFoldDB" id="A0AAE1KWH1"/>
<feature type="compositionally biased region" description="Polar residues" evidence="1">
    <location>
        <begin position="157"/>
        <end position="166"/>
    </location>
</feature>
<reference evidence="2" key="1">
    <citation type="submission" date="2023-10" db="EMBL/GenBank/DDBJ databases">
        <title>Genome assemblies of two species of porcelain crab, Petrolisthes cinctipes and Petrolisthes manimaculis (Anomura: Porcellanidae).</title>
        <authorList>
            <person name="Angst P."/>
        </authorList>
    </citation>
    <scope>NUCLEOTIDE SEQUENCE</scope>
    <source>
        <strain evidence="2">PB745_01</strain>
        <tissue evidence="2">Gill</tissue>
    </source>
</reference>
<feature type="compositionally biased region" description="Basic and acidic residues" evidence="1">
    <location>
        <begin position="1"/>
        <end position="25"/>
    </location>
</feature>
<dbReference type="EMBL" id="JAWQEG010000698">
    <property type="protein sequence ID" value="KAK3886417.1"/>
    <property type="molecule type" value="Genomic_DNA"/>
</dbReference>
<protein>
    <submittedName>
        <fullName evidence="2">Uncharacterized protein</fullName>
    </submittedName>
</protein>
<sequence length="172" mass="18457">MTDKELTGSEHGGDSKVAVEELKGIEEEEGENKNVLWLEWREASVEGRDLGASAPLTHPSRPPGTMKGGKWLTDAAPHDPGLYKDTQGAAAAIHLDKGKGNFNTTLLLTPREYHHHPTCLYKSHETTTPGPDIPLATPLPSLTTLSLPQAAPKRKPTGTNTSTILTDHSGRG</sequence>
<organism evidence="2 3">
    <name type="scientific">Petrolisthes cinctipes</name>
    <name type="common">Flat porcelain crab</name>
    <dbReference type="NCBI Taxonomy" id="88211"/>
    <lineage>
        <taxon>Eukaryota</taxon>
        <taxon>Metazoa</taxon>
        <taxon>Ecdysozoa</taxon>
        <taxon>Arthropoda</taxon>
        <taxon>Crustacea</taxon>
        <taxon>Multicrustacea</taxon>
        <taxon>Malacostraca</taxon>
        <taxon>Eumalacostraca</taxon>
        <taxon>Eucarida</taxon>
        <taxon>Decapoda</taxon>
        <taxon>Pleocyemata</taxon>
        <taxon>Anomura</taxon>
        <taxon>Galatheoidea</taxon>
        <taxon>Porcellanidae</taxon>
        <taxon>Petrolisthes</taxon>
    </lineage>
</organism>
<evidence type="ECO:0000313" key="3">
    <source>
        <dbReference type="Proteomes" id="UP001286313"/>
    </source>
</evidence>
<feature type="region of interest" description="Disordered" evidence="1">
    <location>
        <begin position="1"/>
        <end position="31"/>
    </location>
</feature>
<feature type="region of interest" description="Disordered" evidence="1">
    <location>
        <begin position="148"/>
        <end position="172"/>
    </location>
</feature>
<gene>
    <name evidence="2" type="ORF">Pcinc_009421</name>
</gene>
<dbReference type="Proteomes" id="UP001286313">
    <property type="component" value="Unassembled WGS sequence"/>
</dbReference>
<comment type="caution">
    <text evidence="2">The sequence shown here is derived from an EMBL/GenBank/DDBJ whole genome shotgun (WGS) entry which is preliminary data.</text>
</comment>